<keyword evidence="2" id="KW-1133">Transmembrane helix</keyword>
<protein>
    <recommendedName>
        <fullName evidence="5">Asl7591 protein</fullName>
    </recommendedName>
</protein>
<feature type="compositionally biased region" description="Basic and acidic residues" evidence="1">
    <location>
        <begin position="68"/>
        <end position="85"/>
    </location>
</feature>
<dbReference type="InterPro" id="IPR021682">
    <property type="entry name" value="DUF2933"/>
</dbReference>
<evidence type="ECO:0000313" key="3">
    <source>
        <dbReference type="EMBL" id="KGM07702.1"/>
    </source>
</evidence>
<accession>A0A0A0BJ74</accession>
<feature type="region of interest" description="Disordered" evidence="1">
    <location>
        <begin position="61"/>
        <end position="91"/>
    </location>
</feature>
<comment type="caution">
    <text evidence="3">The sequence shown here is derived from an EMBL/GenBank/DDBJ whole genome shotgun (WGS) entry which is preliminary data.</text>
</comment>
<evidence type="ECO:0000256" key="2">
    <source>
        <dbReference type="SAM" id="Phobius"/>
    </source>
</evidence>
<evidence type="ECO:0000256" key="1">
    <source>
        <dbReference type="SAM" id="MobiDB-lite"/>
    </source>
</evidence>
<feature type="transmembrane region" description="Helical" evidence="2">
    <location>
        <begin position="12"/>
        <end position="30"/>
    </location>
</feature>
<gene>
    <name evidence="3" type="ORF">LP43_0118</name>
</gene>
<evidence type="ECO:0000313" key="4">
    <source>
        <dbReference type="Proteomes" id="UP000029999"/>
    </source>
</evidence>
<dbReference type="AlphaFoldDB" id="A0A0A0BJ74"/>
<dbReference type="STRING" id="392484.LP43_0118"/>
<dbReference type="Proteomes" id="UP000029999">
    <property type="component" value="Unassembled WGS sequence"/>
</dbReference>
<sequence length="91" mass="10499">MDTQRPSFWKTPAGFAALVLIGVVSYFLLMEHRQHVWQFLPYLILLACPLLHLFMHGSHGGHAGHGQHGGEQDANQREVEDDHREHEHHHH</sequence>
<dbReference type="EMBL" id="JRQD01000001">
    <property type="protein sequence ID" value="KGM07702.1"/>
    <property type="molecule type" value="Genomic_DNA"/>
</dbReference>
<keyword evidence="2" id="KW-0812">Transmembrane</keyword>
<reference evidence="3 4" key="1">
    <citation type="submission" date="2014-09" db="EMBL/GenBank/DDBJ databases">
        <authorList>
            <person name="Grob C."/>
            <person name="Taubert M."/>
            <person name="Howat A.M."/>
            <person name="Burns O.J."/>
            <person name="Dixon J.L."/>
            <person name="Chen Y."/>
            <person name="Murrell J.C."/>
        </authorList>
    </citation>
    <scope>NUCLEOTIDE SEQUENCE [LARGE SCALE GENOMIC DNA]</scope>
    <source>
        <strain evidence="3">L4</strain>
    </source>
</reference>
<organism evidence="3 4">
    <name type="scientific">Methylophaga thiooxydans</name>
    <dbReference type="NCBI Taxonomy" id="392484"/>
    <lineage>
        <taxon>Bacteria</taxon>
        <taxon>Pseudomonadati</taxon>
        <taxon>Pseudomonadota</taxon>
        <taxon>Gammaproteobacteria</taxon>
        <taxon>Thiotrichales</taxon>
        <taxon>Piscirickettsiaceae</taxon>
        <taxon>Methylophaga</taxon>
    </lineage>
</organism>
<proteinExistence type="predicted"/>
<dbReference type="RefSeq" id="WP_008290399.1">
    <property type="nucleotide sequence ID" value="NZ_JRQD01000001.1"/>
</dbReference>
<evidence type="ECO:0008006" key="5">
    <source>
        <dbReference type="Google" id="ProtNLM"/>
    </source>
</evidence>
<keyword evidence="2" id="KW-0472">Membrane</keyword>
<name>A0A0A0BJ74_9GAMM</name>
<dbReference type="Pfam" id="PF11666">
    <property type="entry name" value="DUF2933"/>
    <property type="match status" value="1"/>
</dbReference>
<feature type="transmembrane region" description="Helical" evidence="2">
    <location>
        <begin position="36"/>
        <end position="55"/>
    </location>
</feature>